<dbReference type="Proteomes" id="UP001497644">
    <property type="component" value="Chromosome 6"/>
</dbReference>
<name>A0AAV2NYL8_9HYME</name>
<organism evidence="1 2">
    <name type="scientific">Lasius platythorax</name>
    <dbReference type="NCBI Taxonomy" id="488582"/>
    <lineage>
        <taxon>Eukaryota</taxon>
        <taxon>Metazoa</taxon>
        <taxon>Ecdysozoa</taxon>
        <taxon>Arthropoda</taxon>
        <taxon>Hexapoda</taxon>
        <taxon>Insecta</taxon>
        <taxon>Pterygota</taxon>
        <taxon>Neoptera</taxon>
        <taxon>Endopterygota</taxon>
        <taxon>Hymenoptera</taxon>
        <taxon>Apocrita</taxon>
        <taxon>Aculeata</taxon>
        <taxon>Formicoidea</taxon>
        <taxon>Formicidae</taxon>
        <taxon>Formicinae</taxon>
        <taxon>Lasius</taxon>
        <taxon>Lasius</taxon>
    </lineage>
</organism>
<proteinExistence type="predicted"/>
<gene>
    <name evidence="1" type="ORF">LPLAT_LOCUS11048</name>
</gene>
<evidence type="ECO:0000313" key="1">
    <source>
        <dbReference type="EMBL" id="CAL1685596.1"/>
    </source>
</evidence>
<reference evidence="1" key="1">
    <citation type="submission" date="2024-04" db="EMBL/GenBank/DDBJ databases">
        <authorList>
            <consortium name="Molecular Ecology Group"/>
        </authorList>
    </citation>
    <scope>NUCLEOTIDE SEQUENCE</scope>
</reference>
<evidence type="ECO:0000313" key="2">
    <source>
        <dbReference type="Proteomes" id="UP001497644"/>
    </source>
</evidence>
<sequence>MGLIEVAAKGLAIGGLLDVAIDYLREQIPQTATFYKQKQRTNQSVAWCTRVLNKKWVICTNYAKARRLLSQKPQKRRR</sequence>
<keyword evidence="2" id="KW-1185">Reference proteome</keyword>
<dbReference type="AlphaFoldDB" id="A0AAV2NYL8"/>
<dbReference type="EMBL" id="OZ034829">
    <property type="protein sequence ID" value="CAL1685596.1"/>
    <property type="molecule type" value="Genomic_DNA"/>
</dbReference>
<protein>
    <submittedName>
        <fullName evidence="1">Uncharacterized protein</fullName>
    </submittedName>
</protein>
<accession>A0AAV2NYL8</accession>